<evidence type="ECO:0008006" key="3">
    <source>
        <dbReference type="Google" id="ProtNLM"/>
    </source>
</evidence>
<dbReference type="OrthoDB" id="955522at2"/>
<evidence type="ECO:0000313" key="1">
    <source>
        <dbReference type="EMBL" id="TBN19068.1"/>
    </source>
</evidence>
<gene>
    <name evidence="1" type="ORF">EYD46_03090</name>
</gene>
<reference evidence="1 2" key="1">
    <citation type="journal article" date="2015" name="Int. J. Syst. Evol. Microbiol.">
        <title>Hyunsoonleella pacifica sp. nov., isolated from seawater of South Pacific Gyre.</title>
        <authorList>
            <person name="Gao X."/>
            <person name="Zhang Z."/>
            <person name="Dai X."/>
            <person name="Zhang X.H."/>
        </authorList>
    </citation>
    <scope>NUCLEOTIDE SEQUENCE [LARGE SCALE GENOMIC DNA]</scope>
    <source>
        <strain evidence="1 2">SW033</strain>
    </source>
</reference>
<dbReference type="RefSeq" id="WP_130935582.1">
    <property type="nucleotide sequence ID" value="NZ_BMEE01000001.1"/>
</dbReference>
<dbReference type="PROSITE" id="PS51257">
    <property type="entry name" value="PROKAR_LIPOPROTEIN"/>
    <property type="match status" value="1"/>
</dbReference>
<name>A0A4Q9FSG2_9FLAO</name>
<accession>A0A4Q9FSG2</accession>
<comment type="caution">
    <text evidence="1">The sequence shown here is derived from an EMBL/GenBank/DDBJ whole genome shotgun (WGS) entry which is preliminary data.</text>
</comment>
<dbReference type="EMBL" id="SIRS01000001">
    <property type="protein sequence ID" value="TBN19068.1"/>
    <property type="molecule type" value="Genomic_DNA"/>
</dbReference>
<sequence length="144" mass="16308">MKCFLSIFFFTILISSCSTDDSTPKDKPQLVGKWKLIEQLIDPRDGSGTFQPIDSNRVIEFFSDNTVKMNGILCFMSTEIGTEESGVYMMITDSNTDTQNDGEIIPNTCSSRSARVYFDLPENGNLILWYQCIEPCGQKFEKID</sequence>
<evidence type="ECO:0000313" key="2">
    <source>
        <dbReference type="Proteomes" id="UP000292372"/>
    </source>
</evidence>
<dbReference type="AlphaFoldDB" id="A0A4Q9FSG2"/>
<protein>
    <recommendedName>
        <fullName evidence="3">Lipocalin-like domain-containing protein</fullName>
    </recommendedName>
</protein>
<dbReference type="Proteomes" id="UP000292372">
    <property type="component" value="Unassembled WGS sequence"/>
</dbReference>
<keyword evidence="2" id="KW-1185">Reference proteome</keyword>
<organism evidence="1 2">
    <name type="scientific">Hyunsoonleella pacifica</name>
    <dbReference type="NCBI Taxonomy" id="1080224"/>
    <lineage>
        <taxon>Bacteria</taxon>
        <taxon>Pseudomonadati</taxon>
        <taxon>Bacteroidota</taxon>
        <taxon>Flavobacteriia</taxon>
        <taxon>Flavobacteriales</taxon>
        <taxon>Flavobacteriaceae</taxon>
    </lineage>
</organism>
<proteinExistence type="predicted"/>